<keyword evidence="3" id="KW-1185">Reference proteome</keyword>
<gene>
    <name evidence="2" type="ORF">GCM10011459_21190</name>
</gene>
<sequence>MRSITRFLEKRLKVKVNLDKTKVGSPLRLKFFGFLLGVDRSNGQAIKLLTKSNRGVSLIKMFKEIHQKMYGWLQYYSIGKLANFIHCLVKSANKAMHLEAMEEIQN</sequence>
<dbReference type="InterPro" id="IPR013597">
    <property type="entry name" value="Mat_intron_G2"/>
</dbReference>
<evidence type="ECO:0000313" key="2">
    <source>
        <dbReference type="EMBL" id="GGI64285.1"/>
    </source>
</evidence>
<organism evidence="2 3">
    <name type="scientific">Limosilactobacillus caviae</name>
    <dbReference type="NCBI Taxonomy" id="1769424"/>
    <lineage>
        <taxon>Bacteria</taxon>
        <taxon>Bacillati</taxon>
        <taxon>Bacillota</taxon>
        <taxon>Bacilli</taxon>
        <taxon>Lactobacillales</taxon>
        <taxon>Lactobacillaceae</taxon>
        <taxon>Limosilactobacillus</taxon>
    </lineage>
</organism>
<feature type="domain" description="Group II intron maturase-specific" evidence="1">
    <location>
        <begin position="44"/>
        <end position="86"/>
    </location>
</feature>
<proteinExistence type="predicted"/>
<evidence type="ECO:0000259" key="1">
    <source>
        <dbReference type="Pfam" id="PF08388"/>
    </source>
</evidence>
<name>A0ABQ2C883_9LACO</name>
<evidence type="ECO:0000313" key="3">
    <source>
        <dbReference type="Proteomes" id="UP000603295"/>
    </source>
</evidence>
<protein>
    <recommendedName>
        <fullName evidence="1">Group II intron maturase-specific domain-containing protein</fullName>
    </recommendedName>
</protein>
<dbReference type="Pfam" id="PF08388">
    <property type="entry name" value="GIIM"/>
    <property type="match status" value="1"/>
</dbReference>
<dbReference type="Proteomes" id="UP000603295">
    <property type="component" value="Unassembled WGS sequence"/>
</dbReference>
<dbReference type="EMBL" id="BMDS01000013">
    <property type="protein sequence ID" value="GGI64285.1"/>
    <property type="molecule type" value="Genomic_DNA"/>
</dbReference>
<accession>A0ABQ2C883</accession>
<comment type="caution">
    <text evidence="2">The sequence shown here is derived from an EMBL/GenBank/DDBJ whole genome shotgun (WGS) entry which is preliminary data.</text>
</comment>
<reference evidence="3" key="1">
    <citation type="journal article" date="2019" name="Int. J. Syst. Evol. Microbiol.">
        <title>The Global Catalogue of Microorganisms (GCM) 10K type strain sequencing project: providing services to taxonomists for standard genome sequencing and annotation.</title>
        <authorList>
            <consortium name="The Broad Institute Genomics Platform"/>
            <consortium name="The Broad Institute Genome Sequencing Center for Infectious Disease"/>
            <person name="Wu L."/>
            <person name="Ma J."/>
        </authorList>
    </citation>
    <scope>NUCLEOTIDE SEQUENCE [LARGE SCALE GENOMIC DNA]</scope>
    <source>
        <strain evidence="3">CCM 8609</strain>
    </source>
</reference>